<dbReference type="AlphaFoldDB" id="A0A0V1LDR2"/>
<reference evidence="2 3" key="1">
    <citation type="submission" date="2015-05" db="EMBL/GenBank/DDBJ databases">
        <title>Evolution of Trichinella species and genotypes.</title>
        <authorList>
            <person name="Korhonen P.K."/>
            <person name="Edoardo P."/>
            <person name="Giuseppe L.R."/>
            <person name="Gasser R.B."/>
        </authorList>
    </citation>
    <scope>NUCLEOTIDE SEQUENCE [LARGE SCALE GENOMIC DNA]</scope>
    <source>
        <strain evidence="2">ISS10</strain>
    </source>
</reference>
<sequence length="75" mass="8907">MDQNVLHLLKDTLFIFWELILLFLSELEQFTCVEMADSYNDYVIKIVAVNLRMMLMRYIWNANSCLTGTILIELE</sequence>
<comment type="caution">
    <text evidence="2">The sequence shown here is derived from an EMBL/GenBank/DDBJ whole genome shotgun (WGS) entry which is preliminary data.</text>
</comment>
<feature type="chain" id="PRO_5006881767" evidence="1">
    <location>
        <begin position="28"/>
        <end position="75"/>
    </location>
</feature>
<dbReference type="EMBL" id="JYDW01000071">
    <property type="protein sequence ID" value="KRZ57679.1"/>
    <property type="molecule type" value="Genomic_DNA"/>
</dbReference>
<feature type="signal peptide" evidence="1">
    <location>
        <begin position="1"/>
        <end position="27"/>
    </location>
</feature>
<evidence type="ECO:0000313" key="2">
    <source>
        <dbReference type="EMBL" id="KRZ57679.1"/>
    </source>
</evidence>
<dbReference type="Proteomes" id="UP000054721">
    <property type="component" value="Unassembled WGS sequence"/>
</dbReference>
<gene>
    <name evidence="2" type="ORF">T02_5323</name>
</gene>
<organism evidence="2 3">
    <name type="scientific">Trichinella nativa</name>
    <dbReference type="NCBI Taxonomy" id="6335"/>
    <lineage>
        <taxon>Eukaryota</taxon>
        <taxon>Metazoa</taxon>
        <taxon>Ecdysozoa</taxon>
        <taxon>Nematoda</taxon>
        <taxon>Enoplea</taxon>
        <taxon>Dorylaimia</taxon>
        <taxon>Trichinellida</taxon>
        <taxon>Trichinellidae</taxon>
        <taxon>Trichinella</taxon>
    </lineage>
</organism>
<evidence type="ECO:0000313" key="3">
    <source>
        <dbReference type="Proteomes" id="UP000054721"/>
    </source>
</evidence>
<protein>
    <submittedName>
        <fullName evidence="2">Uncharacterized protein</fullName>
    </submittedName>
</protein>
<evidence type="ECO:0000256" key="1">
    <source>
        <dbReference type="SAM" id="SignalP"/>
    </source>
</evidence>
<name>A0A0V1LDR2_9BILA</name>
<keyword evidence="1" id="KW-0732">Signal</keyword>
<accession>A0A0V1LDR2</accession>
<keyword evidence="3" id="KW-1185">Reference proteome</keyword>
<proteinExistence type="predicted"/>